<dbReference type="GO" id="GO:0015628">
    <property type="term" value="P:protein secretion by the type II secretion system"/>
    <property type="evidence" value="ECO:0007669"/>
    <property type="project" value="InterPro"/>
</dbReference>
<sequence>MPRLFTACDLWLMQKSAREKLALFALPLVLCAGVAFLVILPPIDTTLTQSKFAYDTQEKLANELESTLAQLEANSSQEELASTLAYKQQLLHSLQERALTNAQLATKLASFSKGEKRKGAHLSFSTMGDVDMLEDIIELLEAQYFVFIENLAINAPFASSLELSFDVLNLGETLHKLKEL</sequence>
<organism evidence="3 4">
    <name type="scientific">Helicobacter canis</name>
    <dbReference type="NCBI Taxonomy" id="29419"/>
    <lineage>
        <taxon>Bacteria</taxon>
        <taxon>Pseudomonadati</taxon>
        <taxon>Campylobacterota</taxon>
        <taxon>Epsilonproteobacteria</taxon>
        <taxon>Campylobacterales</taxon>
        <taxon>Helicobacteraceae</taxon>
        <taxon>Helicobacter</taxon>
    </lineage>
</organism>
<comment type="caution">
    <text evidence="3">The sequence shown here is derived from an EMBL/GenBank/DDBJ whole genome shotgun (WGS) entry which is preliminary data.</text>
</comment>
<keyword evidence="2" id="KW-1133">Transmembrane helix</keyword>
<evidence type="ECO:0000256" key="1">
    <source>
        <dbReference type="SAM" id="Coils"/>
    </source>
</evidence>
<dbReference type="Pfam" id="PF04612">
    <property type="entry name" value="T2SSM"/>
    <property type="match status" value="1"/>
</dbReference>
<keyword evidence="1" id="KW-0175">Coiled coil</keyword>
<proteinExistence type="predicted"/>
<dbReference type="RefSeq" id="WP_150337168.1">
    <property type="nucleotide sequence ID" value="NZ_JAERIX010000057.1"/>
</dbReference>
<keyword evidence="2" id="KW-0472">Membrane</keyword>
<dbReference type="AlphaFoldDB" id="A0A5M9QQ74"/>
<keyword evidence="2" id="KW-0812">Transmembrane</keyword>
<accession>A0A5M9QQ74</accession>
<protein>
    <submittedName>
        <fullName evidence="3">Type II secretion system protein M</fullName>
    </submittedName>
</protein>
<evidence type="ECO:0000256" key="2">
    <source>
        <dbReference type="SAM" id="Phobius"/>
    </source>
</evidence>
<feature type="coiled-coil region" evidence="1">
    <location>
        <begin position="54"/>
        <end position="81"/>
    </location>
</feature>
<evidence type="ECO:0000313" key="3">
    <source>
        <dbReference type="EMBL" id="KAA8709806.1"/>
    </source>
</evidence>
<evidence type="ECO:0000313" key="4">
    <source>
        <dbReference type="Proteomes" id="UP000323707"/>
    </source>
</evidence>
<dbReference type="GO" id="GO:0015627">
    <property type="term" value="C:type II protein secretion system complex"/>
    <property type="evidence" value="ECO:0007669"/>
    <property type="project" value="InterPro"/>
</dbReference>
<dbReference type="Proteomes" id="UP000323707">
    <property type="component" value="Unassembled WGS sequence"/>
</dbReference>
<dbReference type="InterPro" id="IPR007690">
    <property type="entry name" value="T2SS_GspM"/>
</dbReference>
<reference evidence="3 4" key="1">
    <citation type="submission" date="2019-09" db="EMBL/GenBank/DDBJ databases">
        <title>Draft genome sequence of various Type strains from the CCUG.</title>
        <authorList>
            <person name="Pineiro-Iglesias B."/>
            <person name="Tunovic T."/>
            <person name="Unosson C."/>
            <person name="Inganas E."/>
            <person name="Ohlen M."/>
            <person name="Cardew S."/>
            <person name="Jensie-Markopoulos S."/>
            <person name="Salva-Serra F."/>
            <person name="Jaen-Luchoro D."/>
            <person name="Karlsson R."/>
            <person name="Svensson-Stadler L."/>
            <person name="Chun J."/>
            <person name="Moore E."/>
        </authorList>
    </citation>
    <scope>NUCLEOTIDE SEQUENCE [LARGE SCALE GENOMIC DNA]</scope>
    <source>
        <strain evidence="3 4">CCUG 32756T</strain>
    </source>
</reference>
<gene>
    <name evidence="3" type="ORF">F4V45_03985</name>
</gene>
<feature type="transmembrane region" description="Helical" evidence="2">
    <location>
        <begin position="21"/>
        <end position="40"/>
    </location>
</feature>
<dbReference type="EMBL" id="VXKE01000012">
    <property type="protein sequence ID" value="KAA8709806.1"/>
    <property type="molecule type" value="Genomic_DNA"/>
</dbReference>
<name>A0A5M9QQ74_9HELI</name>